<organism evidence="1 3">
    <name type="scientific">Stephania yunnanensis</name>
    <dbReference type="NCBI Taxonomy" id="152371"/>
    <lineage>
        <taxon>Eukaryota</taxon>
        <taxon>Viridiplantae</taxon>
        <taxon>Streptophyta</taxon>
        <taxon>Embryophyta</taxon>
        <taxon>Tracheophyta</taxon>
        <taxon>Spermatophyta</taxon>
        <taxon>Magnoliopsida</taxon>
        <taxon>Ranunculales</taxon>
        <taxon>Menispermaceae</taxon>
        <taxon>Menispermoideae</taxon>
        <taxon>Cissampelideae</taxon>
        <taxon>Stephania</taxon>
    </lineage>
</organism>
<name>A0AAP0E477_9MAGN</name>
<evidence type="ECO:0000313" key="2">
    <source>
        <dbReference type="EMBL" id="KAK9086260.1"/>
    </source>
</evidence>
<sequence length="89" mass="10096">MEIRYAPMEPIWSSRKGSVGVERRDRWEKTAECAGNEKLQEMRDKKPDLFLVSVLKFSEIEESSESDPLISDIVNSRVSKVHRSGSGIG</sequence>
<proteinExistence type="predicted"/>
<reference evidence="1 3" key="1">
    <citation type="submission" date="2024-01" db="EMBL/GenBank/DDBJ databases">
        <title>Genome assemblies of Stephania.</title>
        <authorList>
            <person name="Yang L."/>
        </authorList>
    </citation>
    <scope>NUCLEOTIDE SEQUENCE [LARGE SCALE GENOMIC DNA]</scope>
    <source>
        <strain evidence="1">YNDBR</strain>
        <tissue evidence="1">Leaf</tissue>
    </source>
</reference>
<accession>A0AAP0E477</accession>
<dbReference type="EMBL" id="JBBNAF010000013">
    <property type="protein sequence ID" value="KAK9086256.1"/>
    <property type="molecule type" value="Genomic_DNA"/>
</dbReference>
<gene>
    <name evidence="1" type="ORF">Syun_028650</name>
    <name evidence="2" type="ORF">Syun_028654</name>
</gene>
<comment type="caution">
    <text evidence="1">The sequence shown here is derived from an EMBL/GenBank/DDBJ whole genome shotgun (WGS) entry which is preliminary data.</text>
</comment>
<evidence type="ECO:0000313" key="3">
    <source>
        <dbReference type="Proteomes" id="UP001420932"/>
    </source>
</evidence>
<dbReference type="EMBL" id="JBBNAF010000013">
    <property type="protein sequence ID" value="KAK9086260.1"/>
    <property type="molecule type" value="Genomic_DNA"/>
</dbReference>
<keyword evidence="3" id="KW-1185">Reference proteome</keyword>
<protein>
    <submittedName>
        <fullName evidence="1">Uncharacterized protein</fullName>
    </submittedName>
</protein>
<dbReference type="AlphaFoldDB" id="A0AAP0E477"/>
<dbReference type="Proteomes" id="UP001420932">
    <property type="component" value="Unassembled WGS sequence"/>
</dbReference>
<evidence type="ECO:0000313" key="1">
    <source>
        <dbReference type="EMBL" id="KAK9086256.1"/>
    </source>
</evidence>